<feature type="compositionally biased region" description="Polar residues" evidence="1">
    <location>
        <begin position="180"/>
        <end position="220"/>
    </location>
</feature>
<evidence type="ECO:0000313" key="2">
    <source>
        <dbReference type="EMBL" id="KAJ4479869.1"/>
    </source>
</evidence>
<sequence>MSLHHWRTPLYSHERAAPSRSSYVTAGEKPLFSILNTEDLEHRHCDGIEANDELWRSFRRDHSTESFNSDTYSSNSSFTLHDNPYKGESEEEVPSVGFKNASNLPSSAVISPTSSLHQVFEQTLESSMQSTLIDYPSGFFFSLDIGPEDGTMFMHDPFKFDYEHDKIPLSQDNLQMVNADSATSANSTTLHNSTAPDDSASLSLNRATSTVPDDSASFSLPSERGMSRAIRIQSSLDILRTGRISPVEFLTELLDVTNPRSAQFRGKLYSKTNKRVDDLLDKIVEDPMGEAMIEDWFRRYGSRKIRHPQFHAEKKTYFPAQGLETLSIIVVIDSDKEGWTIGGVDSTKCDLFRLL</sequence>
<organism evidence="2 3">
    <name type="scientific">Lentinula lateritia</name>
    <dbReference type="NCBI Taxonomy" id="40482"/>
    <lineage>
        <taxon>Eukaryota</taxon>
        <taxon>Fungi</taxon>
        <taxon>Dikarya</taxon>
        <taxon>Basidiomycota</taxon>
        <taxon>Agaricomycotina</taxon>
        <taxon>Agaricomycetes</taxon>
        <taxon>Agaricomycetidae</taxon>
        <taxon>Agaricales</taxon>
        <taxon>Marasmiineae</taxon>
        <taxon>Omphalotaceae</taxon>
        <taxon>Lentinula</taxon>
    </lineage>
</organism>
<evidence type="ECO:0000256" key="1">
    <source>
        <dbReference type="SAM" id="MobiDB-lite"/>
    </source>
</evidence>
<dbReference type="Proteomes" id="UP001150217">
    <property type="component" value="Unassembled WGS sequence"/>
</dbReference>
<reference evidence="2" key="1">
    <citation type="submission" date="2022-08" db="EMBL/GenBank/DDBJ databases">
        <title>A Global Phylogenomic Analysis of the Shiitake Genus Lentinula.</title>
        <authorList>
            <consortium name="DOE Joint Genome Institute"/>
            <person name="Sierra-Patev S."/>
            <person name="Min B."/>
            <person name="Naranjo-Ortiz M."/>
            <person name="Looney B."/>
            <person name="Konkel Z."/>
            <person name="Slot J.C."/>
            <person name="Sakamoto Y."/>
            <person name="Steenwyk J.L."/>
            <person name="Rokas A."/>
            <person name="Carro J."/>
            <person name="Camarero S."/>
            <person name="Ferreira P."/>
            <person name="Molpeceres G."/>
            <person name="Ruiz-Duenas F.J."/>
            <person name="Serrano A."/>
            <person name="Henrissat B."/>
            <person name="Drula E."/>
            <person name="Hughes K.W."/>
            <person name="Mata J.L."/>
            <person name="Ishikawa N.K."/>
            <person name="Vargas-Isla R."/>
            <person name="Ushijima S."/>
            <person name="Smith C.A."/>
            <person name="Ahrendt S."/>
            <person name="Andreopoulos W."/>
            <person name="He G."/>
            <person name="Labutti K."/>
            <person name="Lipzen A."/>
            <person name="Ng V."/>
            <person name="Riley R."/>
            <person name="Sandor L."/>
            <person name="Barry K."/>
            <person name="Martinez A.T."/>
            <person name="Xiao Y."/>
            <person name="Gibbons J.G."/>
            <person name="Terashima K."/>
            <person name="Grigoriev I.V."/>
            <person name="Hibbett D.S."/>
        </authorList>
    </citation>
    <scope>NUCLEOTIDE SEQUENCE</scope>
    <source>
        <strain evidence="2">RHP3577 ss4</strain>
    </source>
</reference>
<keyword evidence="3" id="KW-1185">Reference proteome</keyword>
<feature type="region of interest" description="Disordered" evidence="1">
    <location>
        <begin position="180"/>
        <end position="222"/>
    </location>
</feature>
<accession>A0ABQ8V8C4</accession>
<evidence type="ECO:0000313" key="3">
    <source>
        <dbReference type="Proteomes" id="UP001150217"/>
    </source>
</evidence>
<proteinExistence type="predicted"/>
<comment type="caution">
    <text evidence="2">The sequence shown here is derived from an EMBL/GenBank/DDBJ whole genome shotgun (WGS) entry which is preliminary data.</text>
</comment>
<dbReference type="EMBL" id="JANVFT010000062">
    <property type="protein sequence ID" value="KAJ4479869.1"/>
    <property type="molecule type" value="Genomic_DNA"/>
</dbReference>
<name>A0ABQ8V8C4_9AGAR</name>
<protein>
    <submittedName>
        <fullName evidence="2">Uncharacterized protein</fullName>
    </submittedName>
</protein>
<gene>
    <name evidence="2" type="ORF">C8R41DRAFT_498699</name>
</gene>